<dbReference type="EMBL" id="BAAALN010000007">
    <property type="protein sequence ID" value="GAA1242384.1"/>
    <property type="molecule type" value="Genomic_DNA"/>
</dbReference>
<feature type="compositionally biased region" description="Basic and acidic residues" evidence="1">
    <location>
        <begin position="220"/>
        <end position="241"/>
    </location>
</feature>
<gene>
    <name evidence="2" type="ORF">GCM10009676_29710</name>
</gene>
<accession>A0ABN1WA65</accession>
<feature type="compositionally biased region" description="Low complexity" evidence="1">
    <location>
        <begin position="125"/>
        <end position="137"/>
    </location>
</feature>
<protein>
    <submittedName>
        <fullName evidence="2">Uncharacterized protein</fullName>
    </submittedName>
</protein>
<evidence type="ECO:0000256" key="1">
    <source>
        <dbReference type="SAM" id="MobiDB-lite"/>
    </source>
</evidence>
<feature type="region of interest" description="Disordered" evidence="1">
    <location>
        <begin position="121"/>
        <end position="241"/>
    </location>
</feature>
<keyword evidence="3" id="KW-1185">Reference proteome</keyword>
<sequence length="241" mass="25606">MAAVPKPSFGRLSGRGKSGSRRRDDADNATPRAAAPAGRDDTDDHGGEDQELSSYLKALAPDNDVESTGSGRKFGEAQVYQLRMTHAAGEELSELAEARGTSPQALALEWVLERLAWEAESVPSADPAGAEAAQPEAGYRESEHRESEYRGSMFQDEHQDAGVRAAPYAEPPAAAPGEDVPRPGEDVPRPGEDTDPHGRAVPPLAAAPGGPRHASGPGRIEPEARTDEHFFDRSGWDAPGR</sequence>
<feature type="compositionally biased region" description="Basic and acidic residues" evidence="1">
    <location>
        <begin position="179"/>
        <end position="198"/>
    </location>
</feature>
<feature type="compositionally biased region" description="Basic and acidic residues" evidence="1">
    <location>
        <begin position="38"/>
        <end position="48"/>
    </location>
</feature>
<feature type="region of interest" description="Disordered" evidence="1">
    <location>
        <begin position="1"/>
        <end position="55"/>
    </location>
</feature>
<feature type="compositionally biased region" description="Low complexity" evidence="1">
    <location>
        <begin position="28"/>
        <end position="37"/>
    </location>
</feature>
<feature type="compositionally biased region" description="Low complexity" evidence="1">
    <location>
        <begin position="199"/>
        <end position="211"/>
    </location>
</feature>
<name>A0ABN1WA65_9PSEU</name>
<comment type="caution">
    <text evidence="2">The sequence shown here is derived from an EMBL/GenBank/DDBJ whole genome shotgun (WGS) entry which is preliminary data.</text>
</comment>
<evidence type="ECO:0000313" key="3">
    <source>
        <dbReference type="Proteomes" id="UP001500653"/>
    </source>
</evidence>
<feature type="compositionally biased region" description="Basic and acidic residues" evidence="1">
    <location>
        <begin position="138"/>
        <end position="161"/>
    </location>
</feature>
<dbReference type="Proteomes" id="UP001500653">
    <property type="component" value="Unassembled WGS sequence"/>
</dbReference>
<organism evidence="2 3">
    <name type="scientific">Prauserella halophila</name>
    <dbReference type="NCBI Taxonomy" id="185641"/>
    <lineage>
        <taxon>Bacteria</taxon>
        <taxon>Bacillati</taxon>
        <taxon>Actinomycetota</taxon>
        <taxon>Actinomycetes</taxon>
        <taxon>Pseudonocardiales</taxon>
        <taxon>Pseudonocardiaceae</taxon>
        <taxon>Prauserella</taxon>
    </lineage>
</organism>
<evidence type="ECO:0000313" key="2">
    <source>
        <dbReference type="EMBL" id="GAA1242384.1"/>
    </source>
</evidence>
<reference evidence="2 3" key="1">
    <citation type="journal article" date="2019" name="Int. J. Syst. Evol. Microbiol.">
        <title>The Global Catalogue of Microorganisms (GCM) 10K type strain sequencing project: providing services to taxonomists for standard genome sequencing and annotation.</title>
        <authorList>
            <consortium name="The Broad Institute Genomics Platform"/>
            <consortium name="The Broad Institute Genome Sequencing Center for Infectious Disease"/>
            <person name="Wu L."/>
            <person name="Ma J."/>
        </authorList>
    </citation>
    <scope>NUCLEOTIDE SEQUENCE [LARGE SCALE GENOMIC DNA]</scope>
    <source>
        <strain evidence="2 3">JCM 13023</strain>
    </source>
</reference>
<proteinExistence type="predicted"/>